<dbReference type="STRING" id="1314785.A0A165DE05"/>
<evidence type="ECO:0000256" key="3">
    <source>
        <dbReference type="ARBA" id="ARBA00022454"/>
    </source>
</evidence>
<name>A0A165DE05_9APHY</name>
<feature type="compositionally biased region" description="Basic and acidic residues" evidence="9">
    <location>
        <begin position="677"/>
        <end position="687"/>
    </location>
</feature>
<dbReference type="InterPro" id="IPR046341">
    <property type="entry name" value="SET_dom_sf"/>
</dbReference>
<keyword evidence="8" id="KW-0539">Nucleus</keyword>
<dbReference type="RefSeq" id="XP_040762413.1">
    <property type="nucleotide sequence ID" value="XM_040912835.1"/>
</dbReference>
<proteinExistence type="predicted"/>
<reference evidence="11 12" key="1">
    <citation type="journal article" date="2016" name="Mol. Biol. Evol.">
        <title>Comparative Genomics of Early-Diverging Mushroom-Forming Fungi Provides Insights into the Origins of Lignocellulose Decay Capabilities.</title>
        <authorList>
            <person name="Nagy L.G."/>
            <person name="Riley R."/>
            <person name="Tritt A."/>
            <person name="Adam C."/>
            <person name="Daum C."/>
            <person name="Floudas D."/>
            <person name="Sun H."/>
            <person name="Yadav J.S."/>
            <person name="Pangilinan J."/>
            <person name="Larsson K.H."/>
            <person name="Matsuura K."/>
            <person name="Barry K."/>
            <person name="Labutti K."/>
            <person name="Kuo R."/>
            <person name="Ohm R.A."/>
            <person name="Bhattacharya S.S."/>
            <person name="Shirouzu T."/>
            <person name="Yoshinaga Y."/>
            <person name="Martin F.M."/>
            <person name="Grigoriev I.V."/>
            <person name="Hibbett D.S."/>
        </authorList>
    </citation>
    <scope>NUCLEOTIDE SEQUENCE [LARGE SCALE GENOMIC DNA]</scope>
    <source>
        <strain evidence="11 12">93-53</strain>
    </source>
</reference>
<keyword evidence="6" id="KW-0949">S-adenosyl-L-methionine</keyword>
<dbReference type="GO" id="GO:0005634">
    <property type="term" value="C:nucleus"/>
    <property type="evidence" value="ECO:0007669"/>
    <property type="project" value="UniProtKB-SubCell"/>
</dbReference>
<dbReference type="GO" id="GO:0005694">
    <property type="term" value="C:chromosome"/>
    <property type="evidence" value="ECO:0007669"/>
    <property type="project" value="UniProtKB-SubCell"/>
</dbReference>
<evidence type="ECO:0000256" key="9">
    <source>
        <dbReference type="SAM" id="MobiDB-lite"/>
    </source>
</evidence>
<feature type="compositionally biased region" description="Acidic residues" evidence="9">
    <location>
        <begin position="285"/>
        <end position="296"/>
    </location>
</feature>
<dbReference type="InterPro" id="IPR017956">
    <property type="entry name" value="AT_hook_DNA-bd_motif"/>
</dbReference>
<feature type="region of interest" description="Disordered" evidence="9">
    <location>
        <begin position="991"/>
        <end position="1063"/>
    </location>
</feature>
<keyword evidence="3" id="KW-0158">Chromosome</keyword>
<dbReference type="InterPro" id="IPR041938">
    <property type="entry name" value="Hist-Lys_N-MTase_N"/>
</dbReference>
<feature type="compositionally biased region" description="Polar residues" evidence="9">
    <location>
        <begin position="1008"/>
        <end position="1018"/>
    </location>
</feature>
<feature type="compositionally biased region" description="Basic and acidic residues" evidence="9">
    <location>
        <begin position="379"/>
        <end position="388"/>
    </location>
</feature>
<feature type="compositionally biased region" description="Basic and acidic residues" evidence="9">
    <location>
        <begin position="561"/>
        <end position="570"/>
    </location>
</feature>
<evidence type="ECO:0000313" key="12">
    <source>
        <dbReference type="Proteomes" id="UP000076871"/>
    </source>
</evidence>
<evidence type="ECO:0000256" key="4">
    <source>
        <dbReference type="ARBA" id="ARBA00022603"/>
    </source>
</evidence>
<dbReference type="OrthoDB" id="6627536at2759"/>
<dbReference type="SUPFAM" id="SSF82199">
    <property type="entry name" value="SET domain"/>
    <property type="match status" value="1"/>
</dbReference>
<organism evidence="11 12">
    <name type="scientific">Laetiporus sulphureus 93-53</name>
    <dbReference type="NCBI Taxonomy" id="1314785"/>
    <lineage>
        <taxon>Eukaryota</taxon>
        <taxon>Fungi</taxon>
        <taxon>Dikarya</taxon>
        <taxon>Basidiomycota</taxon>
        <taxon>Agaricomycotina</taxon>
        <taxon>Agaricomycetes</taxon>
        <taxon>Polyporales</taxon>
        <taxon>Laetiporus</taxon>
    </lineage>
</organism>
<dbReference type="Gene3D" id="2.170.270.10">
    <property type="entry name" value="SET domain"/>
    <property type="match status" value="1"/>
</dbReference>
<dbReference type="SMART" id="SM00384">
    <property type="entry name" value="AT_hook"/>
    <property type="match status" value="2"/>
</dbReference>
<evidence type="ECO:0000256" key="8">
    <source>
        <dbReference type="ARBA" id="ARBA00023242"/>
    </source>
</evidence>
<keyword evidence="5" id="KW-0808">Transferase</keyword>
<dbReference type="Pfam" id="PF00856">
    <property type="entry name" value="SET"/>
    <property type="match status" value="1"/>
</dbReference>
<dbReference type="PANTHER" id="PTHR12977">
    <property type="entry name" value="SUPPRESSOR OF VARIEGATION 4-20-RELATED"/>
    <property type="match status" value="1"/>
</dbReference>
<dbReference type="GO" id="GO:0032259">
    <property type="term" value="P:methylation"/>
    <property type="evidence" value="ECO:0007669"/>
    <property type="project" value="UniProtKB-KW"/>
</dbReference>
<feature type="compositionally biased region" description="Basic and acidic residues" evidence="9">
    <location>
        <begin position="877"/>
        <end position="894"/>
    </location>
</feature>
<dbReference type="GeneID" id="63829863"/>
<accession>A0A165DE05</accession>
<feature type="compositionally biased region" description="Polar residues" evidence="9">
    <location>
        <begin position="508"/>
        <end position="523"/>
    </location>
</feature>
<dbReference type="Gene3D" id="1.10.10.1700">
    <property type="entry name" value="Histone-lysine N-methyltransferase"/>
    <property type="match status" value="1"/>
</dbReference>
<feature type="compositionally biased region" description="Acidic residues" evidence="9">
    <location>
        <begin position="1041"/>
        <end position="1055"/>
    </location>
</feature>
<evidence type="ECO:0000256" key="1">
    <source>
        <dbReference type="ARBA" id="ARBA00004123"/>
    </source>
</evidence>
<dbReference type="SMART" id="SM00317">
    <property type="entry name" value="SET"/>
    <property type="match status" value="1"/>
</dbReference>
<dbReference type="PANTHER" id="PTHR12977:SF4">
    <property type="entry name" value="HISTONE-LYSINE N-METHYLTRANSFERASE KMT5B"/>
    <property type="match status" value="1"/>
</dbReference>
<feature type="compositionally biased region" description="Acidic residues" evidence="9">
    <location>
        <begin position="938"/>
        <end position="958"/>
    </location>
</feature>
<gene>
    <name evidence="11" type="ORF">LAESUDRAFT_760966</name>
</gene>
<evidence type="ECO:0000259" key="10">
    <source>
        <dbReference type="PROSITE" id="PS50280"/>
    </source>
</evidence>
<protein>
    <recommendedName>
        <fullName evidence="10">SET domain-containing protein</fullName>
    </recommendedName>
</protein>
<sequence>MPQAAASVSSSSHPLWRPTKVMNMRDLARDDDFLSHLLVEKLGTGDVPLVVHKMDANRTIPKANPDELLVIVKRLVKARCAPQTAIREAVDFLLKLNAVRYWIKEYDQKQTNAFATHASRYFELYMPTGSIEIAHTSRYTHQTGKSELCILATRPLMPGMVITELKGSMADLTEEEDMELKRTAATCAPGVQVRRDFSVIHSKQMKKNHLFLGPARFVNHDCDHNVELFREGRYITFRVIKPIGVGEEVTAHYGDGYFGRKNRHCLCETCERLGRGGYAAHSSEDELSDEVVDSADDNGTSGSDSDDDTERAHTRSTCKGTHTGVKGKGKAVGGGQIELEAEVEPDTASELTSLPSSRASVPSPAGPSKGHGLMTPDPEPVRLDEFFRDSSIVPPLSSPAKADDNPSKAPTPATFRSVISTRSQKAKEAAESTPAPEPPESISGRGRGRGRGIGRGGRGGRGGRPPRADSVRQLITPPLTADHTDSAATSVRSSSRIRTRAGDRETALSRQATPMKVESQSTVDSEDSKGKGREDSDPEPTRSLRPRQLYPLLDPQALTRKPAEGPRGVDGKPLPTCKTCKNVLPVIHVEGKVVWGANPGRTGKRGRPRKNVEAECPRCIRHFAIYGVAWPGRSDTIMTPRDNTPNVVVTHSAAHLRSLNFAAHGYAPPKRPYKRRREVEDVGDGRPAKKQRPATGRPRGRPPKNKVGMSSMAKQLLKVKESPKPIPKPKHKEKLLCAASQERRSGRTRVPSLKLRESEPPTRLSSRASRAASSRPPESNASSSSSLSSSSALSIPDSEDAANVAVQTPIKPAPVDEEIVKLPTPKSLAVAAQPRESNGRFGKKANTNGRFMRKTLTYSAGRRARAQKALQKSKNLRKAEKLKHGQSDQEDGGRKAGSSGAPATAVDAPKGPTLKRHVYDEEQECGHHVGKKRRYGSDGEDEGEEGESDSEEDEDEDGTSFRAILPRGGMRGVRLLCAPNPVTFARLKWARGPADNSSRRPHPEVVDGTNSSSSASTIDDTEGPVTPEVETETSTVGVASSDDDGDDDAEDDDGEVPTRPIVTIPSSYVGKLTMKPNPINLAKRRWAPLPAKASLVPKVEQVPENLAEPFELPYNELDFTDGSDGESWSSYSSDEEDELPIANNYSKANDLQLATSRPVSCATVASVDSAEGSERSVERLVNIFPSERAGPSNTPLSTSSGLLSLSQMNEISPGSAWKRTVLLPNNIPYLNNPAVSFAKFPSSPVALIRAGWDTASSDTDS</sequence>
<dbReference type="GO" id="GO:0003677">
    <property type="term" value="F:DNA binding"/>
    <property type="evidence" value="ECO:0007669"/>
    <property type="project" value="InterPro"/>
</dbReference>
<dbReference type="EMBL" id="KV427635">
    <property type="protein sequence ID" value="KZT04673.1"/>
    <property type="molecule type" value="Genomic_DNA"/>
</dbReference>
<feature type="compositionally biased region" description="Basic residues" evidence="9">
    <location>
        <begin position="688"/>
        <end position="704"/>
    </location>
</feature>
<dbReference type="Proteomes" id="UP000076871">
    <property type="component" value="Unassembled WGS sequence"/>
</dbReference>
<feature type="region of interest" description="Disordered" evidence="9">
    <location>
        <begin position="281"/>
        <end position="572"/>
    </location>
</feature>
<keyword evidence="4" id="KW-0489">Methyltransferase</keyword>
<keyword evidence="7" id="KW-0156">Chromatin regulator</keyword>
<feature type="compositionally biased region" description="Polar residues" evidence="9">
    <location>
        <begin position="349"/>
        <end position="360"/>
    </location>
</feature>
<evidence type="ECO:0000256" key="5">
    <source>
        <dbReference type="ARBA" id="ARBA00022679"/>
    </source>
</evidence>
<evidence type="ECO:0000256" key="6">
    <source>
        <dbReference type="ARBA" id="ARBA00022691"/>
    </source>
</evidence>
<feature type="compositionally biased region" description="Gly residues" evidence="9">
    <location>
        <begin position="453"/>
        <end position="463"/>
    </location>
</feature>
<dbReference type="AlphaFoldDB" id="A0A165DE05"/>
<keyword evidence="12" id="KW-1185">Reference proteome</keyword>
<dbReference type="InParanoid" id="A0A165DE05"/>
<dbReference type="InterPro" id="IPR001214">
    <property type="entry name" value="SET_dom"/>
</dbReference>
<dbReference type="CDD" id="cd10524">
    <property type="entry name" value="SET_Suv4-20-like"/>
    <property type="match status" value="1"/>
</dbReference>
<evidence type="ECO:0000313" key="11">
    <source>
        <dbReference type="EMBL" id="KZT04673.1"/>
    </source>
</evidence>
<feature type="domain" description="SET" evidence="10">
    <location>
        <begin position="129"/>
        <end position="254"/>
    </location>
</feature>
<evidence type="ECO:0000256" key="2">
    <source>
        <dbReference type="ARBA" id="ARBA00004286"/>
    </source>
</evidence>
<dbReference type="PROSITE" id="PS50280">
    <property type="entry name" value="SET"/>
    <property type="match status" value="1"/>
</dbReference>
<evidence type="ECO:0000256" key="7">
    <source>
        <dbReference type="ARBA" id="ARBA00022853"/>
    </source>
</evidence>
<feature type="compositionally biased region" description="Low complexity" evidence="9">
    <location>
        <begin position="486"/>
        <end position="496"/>
    </location>
</feature>
<feature type="compositionally biased region" description="Basic and acidic residues" evidence="9">
    <location>
        <begin position="917"/>
        <end position="927"/>
    </location>
</feature>
<feature type="compositionally biased region" description="Low complexity" evidence="9">
    <location>
        <begin position="1023"/>
        <end position="1040"/>
    </location>
</feature>
<comment type="subcellular location">
    <subcellularLocation>
        <location evidence="2">Chromosome</location>
    </subcellularLocation>
    <subcellularLocation>
        <location evidence="1">Nucleus</location>
    </subcellularLocation>
</comment>
<dbReference type="InterPro" id="IPR039977">
    <property type="entry name" value="Suv4-20/Set9"/>
</dbReference>
<feature type="compositionally biased region" description="Low complexity" evidence="9">
    <location>
        <begin position="764"/>
        <end position="796"/>
    </location>
</feature>
<feature type="region of interest" description="Disordered" evidence="9">
    <location>
        <begin position="663"/>
        <end position="972"/>
    </location>
</feature>
<dbReference type="GO" id="GO:0042799">
    <property type="term" value="F:histone H4K20 methyltransferase activity"/>
    <property type="evidence" value="ECO:0007669"/>
    <property type="project" value="TreeGrafter"/>
</dbReference>
<feature type="region of interest" description="Disordered" evidence="9">
    <location>
        <begin position="1115"/>
        <end position="1135"/>
    </location>
</feature>
<feature type="compositionally biased region" description="Basic and acidic residues" evidence="9">
    <location>
        <begin position="526"/>
        <end position="542"/>
    </location>
</feature>